<proteinExistence type="predicted"/>
<gene>
    <name evidence="1" type="ORF">O181_079781</name>
</gene>
<evidence type="ECO:0000313" key="2">
    <source>
        <dbReference type="Proteomes" id="UP000765509"/>
    </source>
</evidence>
<protein>
    <submittedName>
        <fullName evidence="1">Uncharacterized protein</fullName>
    </submittedName>
</protein>
<sequence length="276" mass="31158">MEDLSTTNLNDQLKGLKNHVLRVVDNTNKFAIHLARTNIFTKKTKVNEVQIIEEAQCTEEKEESDQDSEVSEEIPIGDYSIQNITAFFEVTAVHTSLSQYGEDCYNLINIQDAIMCKTKPARGKGYTARASCITTVLINDIEATMNLDTGTFCTCIGKDYLQVILPEWRNHLLPIDGVKVSSTSDNMYPLGILDTKIIFPHPAGSVRMKTEIVVMDNCTSQHIILGNYYLNLYGIDINNHKDRYFTIPENQSQIFAVSNMSKQISIVSLNKNTYKE</sequence>
<organism evidence="1 2">
    <name type="scientific">Austropuccinia psidii MF-1</name>
    <dbReference type="NCBI Taxonomy" id="1389203"/>
    <lineage>
        <taxon>Eukaryota</taxon>
        <taxon>Fungi</taxon>
        <taxon>Dikarya</taxon>
        <taxon>Basidiomycota</taxon>
        <taxon>Pucciniomycotina</taxon>
        <taxon>Pucciniomycetes</taxon>
        <taxon>Pucciniales</taxon>
        <taxon>Sphaerophragmiaceae</taxon>
        <taxon>Austropuccinia</taxon>
    </lineage>
</organism>
<reference evidence="1" key="1">
    <citation type="submission" date="2021-03" db="EMBL/GenBank/DDBJ databases">
        <title>Draft genome sequence of rust myrtle Austropuccinia psidii MF-1, a brazilian biotype.</title>
        <authorList>
            <person name="Quecine M.C."/>
            <person name="Pachon D.M.R."/>
            <person name="Bonatelli M.L."/>
            <person name="Correr F.H."/>
            <person name="Franceschini L.M."/>
            <person name="Leite T.F."/>
            <person name="Margarido G.R.A."/>
            <person name="Almeida C.A."/>
            <person name="Ferrarezi J.A."/>
            <person name="Labate C.A."/>
        </authorList>
    </citation>
    <scope>NUCLEOTIDE SEQUENCE</scope>
    <source>
        <strain evidence="1">MF-1</strain>
    </source>
</reference>
<dbReference type="Proteomes" id="UP000765509">
    <property type="component" value="Unassembled WGS sequence"/>
</dbReference>
<dbReference type="AlphaFoldDB" id="A0A9Q3FMI9"/>
<accession>A0A9Q3FMI9</accession>
<evidence type="ECO:0000313" key="1">
    <source>
        <dbReference type="EMBL" id="MBW0540066.1"/>
    </source>
</evidence>
<keyword evidence="2" id="KW-1185">Reference proteome</keyword>
<comment type="caution">
    <text evidence="1">The sequence shown here is derived from an EMBL/GenBank/DDBJ whole genome shotgun (WGS) entry which is preliminary data.</text>
</comment>
<name>A0A9Q3FMI9_9BASI</name>
<dbReference type="EMBL" id="AVOT02044701">
    <property type="protein sequence ID" value="MBW0540066.1"/>
    <property type="molecule type" value="Genomic_DNA"/>
</dbReference>
<dbReference type="OrthoDB" id="2517660at2759"/>